<keyword evidence="1" id="KW-0175">Coiled coil</keyword>
<accession>A0A453AS47</accession>
<proteinExistence type="inferred from homology"/>
<reference evidence="5" key="3">
    <citation type="journal article" date="2017" name="Nature">
        <title>Genome sequence of the progenitor of the wheat D genome Aegilops tauschii.</title>
        <authorList>
            <person name="Luo M.C."/>
            <person name="Gu Y.Q."/>
            <person name="Puiu D."/>
            <person name="Wang H."/>
            <person name="Twardziok S.O."/>
            <person name="Deal K.R."/>
            <person name="Huo N."/>
            <person name="Zhu T."/>
            <person name="Wang L."/>
            <person name="Wang Y."/>
            <person name="McGuire P.E."/>
            <person name="Liu S."/>
            <person name="Long H."/>
            <person name="Ramasamy R.K."/>
            <person name="Rodriguez J.C."/>
            <person name="Van S.L."/>
            <person name="Yuan L."/>
            <person name="Wang Z."/>
            <person name="Xia Z."/>
            <person name="Xiao L."/>
            <person name="Anderson O.D."/>
            <person name="Ouyang S."/>
            <person name="Liang Y."/>
            <person name="Zimin A.V."/>
            <person name="Pertea G."/>
            <person name="Qi P."/>
            <person name="Bennetzen J.L."/>
            <person name="Dai X."/>
            <person name="Dawson M.W."/>
            <person name="Muller H.G."/>
            <person name="Kugler K."/>
            <person name="Rivarola-Duarte L."/>
            <person name="Spannagl M."/>
            <person name="Mayer K.F.X."/>
            <person name="Lu F.H."/>
            <person name="Bevan M.W."/>
            <person name="Leroy P."/>
            <person name="Li P."/>
            <person name="You F.M."/>
            <person name="Sun Q."/>
            <person name="Liu Z."/>
            <person name="Lyons E."/>
            <person name="Wicker T."/>
            <person name="Salzberg S.L."/>
            <person name="Devos K.M."/>
            <person name="Dvorak J."/>
        </authorList>
    </citation>
    <scope>NUCLEOTIDE SEQUENCE [LARGE SCALE GENOMIC DNA]</scope>
    <source>
        <strain evidence="5">cv. AL8/78</strain>
    </source>
</reference>
<reference evidence="6" key="1">
    <citation type="journal article" date="2014" name="Science">
        <title>Ancient hybridizations among the ancestral genomes of bread wheat.</title>
        <authorList>
            <consortium name="International Wheat Genome Sequencing Consortium,"/>
            <person name="Marcussen T."/>
            <person name="Sandve S.R."/>
            <person name="Heier L."/>
            <person name="Spannagl M."/>
            <person name="Pfeifer M."/>
            <person name="Jakobsen K.S."/>
            <person name="Wulff B.B."/>
            <person name="Steuernagel B."/>
            <person name="Mayer K.F."/>
            <person name="Olsen O.A."/>
        </authorList>
    </citation>
    <scope>NUCLEOTIDE SEQUENCE [LARGE SCALE GENOMIC DNA]</scope>
    <source>
        <strain evidence="6">cv. AL8/78</strain>
    </source>
</reference>
<reference evidence="6" key="2">
    <citation type="journal article" date="2017" name="Nat. Plants">
        <title>The Aegilops tauschii genome reveals multiple impacts of transposons.</title>
        <authorList>
            <person name="Zhao G."/>
            <person name="Zou C."/>
            <person name="Li K."/>
            <person name="Wang K."/>
            <person name="Li T."/>
            <person name="Gao L."/>
            <person name="Zhang X."/>
            <person name="Wang H."/>
            <person name="Yang Z."/>
            <person name="Liu X."/>
            <person name="Jiang W."/>
            <person name="Mao L."/>
            <person name="Kong X."/>
            <person name="Jiao Y."/>
            <person name="Jia J."/>
        </authorList>
    </citation>
    <scope>NUCLEOTIDE SEQUENCE [LARGE SCALE GENOMIC DNA]</scope>
    <source>
        <strain evidence="6">cv. AL8/78</strain>
    </source>
</reference>
<feature type="compositionally biased region" description="Acidic residues" evidence="3">
    <location>
        <begin position="86"/>
        <end position="99"/>
    </location>
</feature>
<evidence type="ECO:0000259" key="4">
    <source>
        <dbReference type="PROSITE" id="PS51774"/>
    </source>
</evidence>
<evidence type="ECO:0000313" key="6">
    <source>
        <dbReference type="Proteomes" id="UP000015105"/>
    </source>
</evidence>
<keyword evidence="6" id="KW-1185">Reference proteome</keyword>
<evidence type="ECO:0000256" key="3">
    <source>
        <dbReference type="SAM" id="MobiDB-lite"/>
    </source>
</evidence>
<dbReference type="PANTHER" id="PTHR32258">
    <property type="entry name" value="PROTEIN NETWORKED 4A"/>
    <property type="match status" value="1"/>
</dbReference>
<dbReference type="PANTHER" id="PTHR32258:SF28">
    <property type="entry name" value="PROTEIN NETWORKED 3A-RELATED"/>
    <property type="match status" value="1"/>
</dbReference>
<evidence type="ECO:0000313" key="5">
    <source>
        <dbReference type="EnsemblPlants" id="AET2Gv20244900.7"/>
    </source>
</evidence>
<feature type="domain" description="NAB" evidence="4">
    <location>
        <begin position="1"/>
        <end position="51"/>
    </location>
</feature>
<reference evidence="5" key="5">
    <citation type="journal article" date="2021" name="G3 (Bethesda)">
        <title>Aegilops tauschii genome assembly Aet v5.0 features greater sequence contiguity and improved annotation.</title>
        <authorList>
            <person name="Wang L."/>
            <person name="Zhu T."/>
            <person name="Rodriguez J.C."/>
            <person name="Deal K.R."/>
            <person name="Dubcovsky J."/>
            <person name="McGuire P.E."/>
            <person name="Lux T."/>
            <person name="Spannagl M."/>
            <person name="Mayer K.F.X."/>
            <person name="Baldrich P."/>
            <person name="Meyers B.C."/>
            <person name="Huo N."/>
            <person name="Gu Y.Q."/>
            <person name="Zhou H."/>
            <person name="Devos K.M."/>
            <person name="Bennetzen J.L."/>
            <person name="Unver T."/>
            <person name="Budak H."/>
            <person name="Gulick P.J."/>
            <person name="Galiba G."/>
            <person name="Kalapos B."/>
            <person name="Nelson D.R."/>
            <person name="Li P."/>
            <person name="You F.M."/>
            <person name="Luo M.C."/>
            <person name="Dvorak J."/>
        </authorList>
    </citation>
    <scope>NUCLEOTIDE SEQUENCE [LARGE SCALE GENOMIC DNA]</scope>
    <source>
        <strain evidence="5">cv. AL8/78</strain>
    </source>
</reference>
<dbReference type="GO" id="GO:0003779">
    <property type="term" value="F:actin binding"/>
    <property type="evidence" value="ECO:0007669"/>
    <property type="project" value="InterPro"/>
</dbReference>
<comment type="similarity">
    <text evidence="2">Belongs to the NET family.</text>
</comment>
<protein>
    <recommendedName>
        <fullName evidence="4">NAB domain-containing protein</fullName>
    </recommendedName>
</protein>
<feature type="compositionally biased region" description="Basic and acidic residues" evidence="3">
    <location>
        <begin position="100"/>
        <end position="117"/>
    </location>
</feature>
<feature type="region of interest" description="Disordered" evidence="3">
    <location>
        <begin position="51"/>
        <end position="117"/>
    </location>
</feature>
<name>A0A453AS47_AEGTS</name>
<evidence type="ECO:0000256" key="1">
    <source>
        <dbReference type="ARBA" id="ARBA00023054"/>
    </source>
</evidence>
<dbReference type="EnsemblPlants" id="AET2Gv20244900.7">
    <property type="protein sequence ID" value="AET2Gv20244900.7"/>
    <property type="gene ID" value="AET2Gv20244900"/>
</dbReference>
<dbReference type="AlphaFoldDB" id="A0A453AS47"/>
<feature type="compositionally biased region" description="Polar residues" evidence="3">
    <location>
        <begin position="53"/>
        <end position="69"/>
    </location>
</feature>
<dbReference type="InterPro" id="IPR011684">
    <property type="entry name" value="NAB"/>
</dbReference>
<dbReference type="Gramene" id="AET2Gv20244900.7">
    <property type="protein sequence ID" value="AET2Gv20244900.7"/>
    <property type="gene ID" value="AET2Gv20244900"/>
</dbReference>
<reference evidence="5" key="4">
    <citation type="submission" date="2019-03" db="UniProtKB">
        <authorList>
            <consortium name="EnsemblPlants"/>
        </authorList>
    </citation>
    <scope>IDENTIFICATION</scope>
</reference>
<dbReference type="PROSITE" id="PS51774">
    <property type="entry name" value="NAB"/>
    <property type="match status" value="1"/>
</dbReference>
<dbReference type="Proteomes" id="UP000015105">
    <property type="component" value="Chromosome 2D"/>
</dbReference>
<organism evidence="5 6">
    <name type="scientific">Aegilops tauschii subsp. strangulata</name>
    <name type="common">Goatgrass</name>
    <dbReference type="NCBI Taxonomy" id="200361"/>
    <lineage>
        <taxon>Eukaryota</taxon>
        <taxon>Viridiplantae</taxon>
        <taxon>Streptophyta</taxon>
        <taxon>Embryophyta</taxon>
        <taxon>Tracheophyta</taxon>
        <taxon>Spermatophyta</taxon>
        <taxon>Magnoliopsida</taxon>
        <taxon>Liliopsida</taxon>
        <taxon>Poales</taxon>
        <taxon>Poaceae</taxon>
        <taxon>BOP clade</taxon>
        <taxon>Pooideae</taxon>
        <taxon>Triticodae</taxon>
        <taxon>Triticeae</taxon>
        <taxon>Triticinae</taxon>
        <taxon>Aegilops</taxon>
    </lineage>
</organism>
<sequence length="231" mass="26081">MLKLIDQDADSFAQRAEMYYKKRPVLVDMLGDLYRTHRSLAEQYDLLKHGSGTCRSKFNPSPCTKSWSPGSMDGKATKSWSSGSMDDSESEVDDPEEEHDEKVSEGEAEAAAKKDQLDQEAELMRAEIKRLSEQNAELQKVIEENKTAHEAELAAKDEEKREVIRQLASSIDMVKQENYTLRELLKSPNPKHHPAAAAQPRGFDLRKLTMDLFSAKLFTGQRKHSGPMVAL</sequence>
<dbReference type="InterPro" id="IPR051861">
    <property type="entry name" value="NET_actin-binding_domain"/>
</dbReference>
<evidence type="ECO:0000256" key="2">
    <source>
        <dbReference type="ARBA" id="ARBA00038006"/>
    </source>
</evidence>
<dbReference type="Pfam" id="PF07765">
    <property type="entry name" value="KIP1"/>
    <property type="match status" value="1"/>
</dbReference>